<dbReference type="Pfam" id="PF00440">
    <property type="entry name" value="TetR_N"/>
    <property type="match status" value="1"/>
</dbReference>
<dbReference type="PANTHER" id="PTHR30055:SF234">
    <property type="entry name" value="HTH-TYPE TRANSCRIPTIONAL REGULATOR BETI"/>
    <property type="match status" value="1"/>
</dbReference>
<keyword evidence="3" id="KW-0804">Transcription</keyword>
<gene>
    <name evidence="7" type="ORF">DJ010_13060</name>
</gene>
<feature type="domain" description="HTH tetR-type" evidence="6">
    <location>
        <begin position="35"/>
        <end position="95"/>
    </location>
</feature>
<dbReference type="InterPro" id="IPR009057">
    <property type="entry name" value="Homeodomain-like_sf"/>
</dbReference>
<dbReference type="InterPro" id="IPR001647">
    <property type="entry name" value="HTH_TetR"/>
</dbReference>
<name>A0A316TE20_9ACTN</name>
<keyword evidence="1" id="KW-0805">Transcription regulation</keyword>
<protein>
    <submittedName>
        <fullName evidence="7">TetR family transcriptional regulator</fullName>
    </submittedName>
</protein>
<dbReference type="Pfam" id="PF18556">
    <property type="entry name" value="TetR_C_35"/>
    <property type="match status" value="1"/>
</dbReference>
<evidence type="ECO:0000256" key="4">
    <source>
        <dbReference type="PROSITE-ProRule" id="PRU00335"/>
    </source>
</evidence>
<feature type="DNA-binding region" description="H-T-H motif" evidence="4">
    <location>
        <begin position="58"/>
        <end position="77"/>
    </location>
</feature>
<dbReference type="OrthoDB" id="4371863at2"/>
<dbReference type="AlphaFoldDB" id="A0A316TE20"/>
<dbReference type="GO" id="GO:0003700">
    <property type="term" value="F:DNA-binding transcription factor activity"/>
    <property type="evidence" value="ECO:0007669"/>
    <property type="project" value="TreeGrafter"/>
</dbReference>
<proteinExistence type="predicted"/>
<organism evidence="7 8">
    <name type="scientific">Nocardioides silvaticus</name>
    <dbReference type="NCBI Taxonomy" id="2201891"/>
    <lineage>
        <taxon>Bacteria</taxon>
        <taxon>Bacillati</taxon>
        <taxon>Actinomycetota</taxon>
        <taxon>Actinomycetes</taxon>
        <taxon>Propionibacteriales</taxon>
        <taxon>Nocardioidaceae</taxon>
        <taxon>Nocardioides</taxon>
    </lineage>
</organism>
<accession>A0A316TE20</accession>
<evidence type="ECO:0000256" key="3">
    <source>
        <dbReference type="ARBA" id="ARBA00023163"/>
    </source>
</evidence>
<keyword evidence="2 4" id="KW-0238">DNA-binding</keyword>
<dbReference type="GO" id="GO:0000976">
    <property type="term" value="F:transcription cis-regulatory region binding"/>
    <property type="evidence" value="ECO:0007669"/>
    <property type="project" value="TreeGrafter"/>
</dbReference>
<evidence type="ECO:0000256" key="5">
    <source>
        <dbReference type="SAM" id="MobiDB-lite"/>
    </source>
</evidence>
<comment type="caution">
    <text evidence="7">The sequence shown here is derived from an EMBL/GenBank/DDBJ whole genome shotgun (WGS) entry which is preliminary data.</text>
</comment>
<dbReference type="Gene3D" id="1.10.357.10">
    <property type="entry name" value="Tetracycline Repressor, domain 2"/>
    <property type="match status" value="1"/>
</dbReference>
<evidence type="ECO:0000313" key="7">
    <source>
        <dbReference type="EMBL" id="PWN02627.1"/>
    </source>
</evidence>
<dbReference type="PROSITE" id="PS50977">
    <property type="entry name" value="HTH_TETR_2"/>
    <property type="match status" value="1"/>
</dbReference>
<reference evidence="7 8" key="1">
    <citation type="submission" date="2018-05" db="EMBL/GenBank/DDBJ databases">
        <title>Nocardioides silvaticus genome.</title>
        <authorList>
            <person name="Li C."/>
            <person name="Wang G."/>
        </authorList>
    </citation>
    <scope>NUCLEOTIDE SEQUENCE [LARGE SCALE GENOMIC DNA]</scope>
    <source>
        <strain evidence="7 8">CCTCC AB 2018079</strain>
    </source>
</reference>
<dbReference type="InterPro" id="IPR050109">
    <property type="entry name" value="HTH-type_TetR-like_transc_reg"/>
</dbReference>
<dbReference type="EMBL" id="QGDD01000005">
    <property type="protein sequence ID" value="PWN02627.1"/>
    <property type="molecule type" value="Genomic_DNA"/>
</dbReference>
<evidence type="ECO:0000256" key="2">
    <source>
        <dbReference type="ARBA" id="ARBA00023125"/>
    </source>
</evidence>
<sequence>MSILARVSVQPAGQPVPSVPSVQTGPPGPTAVPVGGLRDRLCDAATRVIADEGWARVTMARLADEVGVSRQTVYNEIGTKSDLAEAVVLRELDRFLAGVVRSFDENPDDLVQAIRDSARRVLKYARNNALLHAIVSATHGADTELLPLLTTHAESLLVAAKVVVGERVSSYRIDLPPDRLDAAIDMVVRVVLSHVMQPTADPASTADDIAWVAAKVLG</sequence>
<dbReference type="Proteomes" id="UP000245507">
    <property type="component" value="Unassembled WGS sequence"/>
</dbReference>
<feature type="region of interest" description="Disordered" evidence="5">
    <location>
        <begin position="1"/>
        <end position="30"/>
    </location>
</feature>
<dbReference type="SUPFAM" id="SSF46689">
    <property type="entry name" value="Homeodomain-like"/>
    <property type="match status" value="1"/>
</dbReference>
<evidence type="ECO:0000313" key="8">
    <source>
        <dbReference type="Proteomes" id="UP000245507"/>
    </source>
</evidence>
<dbReference type="InterPro" id="IPR040611">
    <property type="entry name" value="AlkX_C"/>
</dbReference>
<dbReference type="PANTHER" id="PTHR30055">
    <property type="entry name" value="HTH-TYPE TRANSCRIPTIONAL REGULATOR RUTR"/>
    <property type="match status" value="1"/>
</dbReference>
<evidence type="ECO:0000256" key="1">
    <source>
        <dbReference type="ARBA" id="ARBA00023015"/>
    </source>
</evidence>
<evidence type="ECO:0000259" key="6">
    <source>
        <dbReference type="PROSITE" id="PS50977"/>
    </source>
</evidence>
<keyword evidence="8" id="KW-1185">Reference proteome</keyword>